<dbReference type="InterPro" id="IPR015797">
    <property type="entry name" value="NUDIX_hydrolase-like_dom_sf"/>
</dbReference>
<dbReference type="InterPro" id="IPR020476">
    <property type="entry name" value="Nudix_hydrolase"/>
</dbReference>
<evidence type="ECO:0000256" key="2">
    <source>
        <dbReference type="ARBA" id="ARBA00005582"/>
    </source>
</evidence>
<evidence type="ECO:0000259" key="5">
    <source>
        <dbReference type="PROSITE" id="PS51462"/>
    </source>
</evidence>
<dbReference type="InterPro" id="IPR000086">
    <property type="entry name" value="NUDIX_hydrolase_dom"/>
</dbReference>
<reference evidence="6 7" key="1">
    <citation type="submission" date="2021-01" db="EMBL/GenBank/DDBJ databases">
        <title>WGS of actinomycetes isolated from Thailand.</title>
        <authorList>
            <person name="Thawai C."/>
        </authorList>
    </citation>
    <scope>NUCLEOTIDE SEQUENCE [LARGE SCALE GENOMIC DNA]</scope>
    <source>
        <strain evidence="6 7">CH9-7</strain>
    </source>
</reference>
<sequence>MGYTAQHDWDAHYDEGKSFRPLGDVERALLHALVPAPDGGGRALDVGCGLGELARHLAADGYEVDAIDHAPAALRLAAAQPSARAATRPRFVRCDIESDALDALRAGYDLITLRLSLAFVRDRTRVLNRLRERLRPGGALVVITPLAASVPDDRREIALDEAEIALLTAGWRTVERRDADGLAVLVLRTPVSSPVAYGNKGRPSPHALSGAGVVVTDAAGRVLLGHSVRGGWELPGGKNDADESFTEAAVRELTEETGLRAELGDARVLAILMDSTHGIPRLTAAVRVTAFTGEPVVREPQLIRRWEWHDINDLPALASGLFTPSAHVLDTVWPGLLPGLPPVHRHPVV</sequence>
<organism evidence="6 7">
    <name type="scientific">Streptomyces siderophoricus</name>
    <dbReference type="NCBI Taxonomy" id="2802281"/>
    <lineage>
        <taxon>Bacteria</taxon>
        <taxon>Bacillati</taxon>
        <taxon>Actinomycetota</taxon>
        <taxon>Actinomycetes</taxon>
        <taxon>Kitasatosporales</taxon>
        <taxon>Streptomycetaceae</taxon>
        <taxon>Streptomyces</taxon>
    </lineage>
</organism>
<dbReference type="PANTHER" id="PTHR43046">
    <property type="entry name" value="GDP-MANNOSE MANNOSYL HYDROLASE"/>
    <property type="match status" value="1"/>
</dbReference>
<dbReference type="RefSeq" id="WP_201801176.1">
    <property type="nucleotide sequence ID" value="NZ_JAERRI010000001.1"/>
</dbReference>
<protein>
    <submittedName>
        <fullName evidence="6">NUDIX domain-containing protein</fullName>
    </submittedName>
</protein>
<dbReference type="Gene3D" id="3.40.50.150">
    <property type="entry name" value="Vaccinia Virus protein VP39"/>
    <property type="match status" value="1"/>
</dbReference>
<dbReference type="PANTHER" id="PTHR43046:SF14">
    <property type="entry name" value="MUTT_NUDIX FAMILY PROTEIN"/>
    <property type="match status" value="1"/>
</dbReference>
<keyword evidence="7" id="KW-1185">Reference proteome</keyword>
<comment type="cofactor">
    <cofactor evidence="1">
        <name>Mg(2+)</name>
        <dbReference type="ChEBI" id="CHEBI:18420"/>
    </cofactor>
</comment>
<dbReference type="InterPro" id="IPR020084">
    <property type="entry name" value="NUDIX_hydrolase_CS"/>
</dbReference>
<dbReference type="SUPFAM" id="SSF53335">
    <property type="entry name" value="S-adenosyl-L-methionine-dependent methyltransferases"/>
    <property type="match status" value="1"/>
</dbReference>
<comment type="caution">
    <text evidence="6">The sequence shown here is derived from an EMBL/GenBank/DDBJ whole genome shotgun (WGS) entry which is preliminary data.</text>
</comment>
<dbReference type="CDD" id="cd02440">
    <property type="entry name" value="AdoMet_MTases"/>
    <property type="match status" value="1"/>
</dbReference>
<gene>
    <name evidence="6" type="ORF">JK360_00820</name>
</gene>
<name>A0ABS1MLE1_9ACTN</name>
<evidence type="ECO:0000313" key="6">
    <source>
        <dbReference type="EMBL" id="MBL1087945.1"/>
    </source>
</evidence>
<dbReference type="Gene3D" id="3.90.79.10">
    <property type="entry name" value="Nucleoside Triphosphate Pyrophosphohydrolase"/>
    <property type="match status" value="1"/>
</dbReference>
<dbReference type="Pfam" id="PF00293">
    <property type="entry name" value="NUDIX"/>
    <property type="match status" value="1"/>
</dbReference>
<evidence type="ECO:0000256" key="4">
    <source>
        <dbReference type="RuleBase" id="RU003476"/>
    </source>
</evidence>
<comment type="similarity">
    <text evidence="2 4">Belongs to the Nudix hydrolase family.</text>
</comment>
<dbReference type="EMBL" id="JAERRI010000001">
    <property type="protein sequence ID" value="MBL1087945.1"/>
    <property type="molecule type" value="Genomic_DNA"/>
</dbReference>
<dbReference type="Proteomes" id="UP000629371">
    <property type="component" value="Unassembled WGS sequence"/>
</dbReference>
<dbReference type="PRINTS" id="PR00502">
    <property type="entry name" value="NUDIXFAMILY"/>
</dbReference>
<dbReference type="InterPro" id="IPR029063">
    <property type="entry name" value="SAM-dependent_MTases_sf"/>
</dbReference>
<feature type="domain" description="Nudix hydrolase" evidence="5">
    <location>
        <begin position="204"/>
        <end position="336"/>
    </location>
</feature>
<dbReference type="PROSITE" id="PS51462">
    <property type="entry name" value="NUDIX"/>
    <property type="match status" value="1"/>
</dbReference>
<evidence type="ECO:0000313" key="7">
    <source>
        <dbReference type="Proteomes" id="UP000629371"/>
    </source>
</evidence>
<evidence type="ECO:0000256" key="3">
    <source>
        <dbReference type="ARBA" id="ARBA00022801"/>
    </source>
</evidence>
<keyword evidence="3 4" id="KW-0378">Hydrolase</keyword>
<proteinExistence type="inferred from homology"/>
<dbReference type="SUPFAM" id="SSF55811">
    <property type="entry name" value="Nudix"/>
    <property type="match status" value="1"/>
</dbReference>
<accession>A0ABS1MLE1</accession>
<evidence type="ECO:0000256" key="1">
    <source>
        <dbReference type="ARBA" id="ARBA00001946"/>
    </source>
</evidence>
<dbReference type="Pfam" id="PF13489">
    <property type="entry name" value="Methyltransf_23"/>
    <property type="match status" value="1"/>
</dbReference>
<dbReference type="PROSITE" id="PS00893">
    <property type="entry name" value="NUDIX_BOX"/>
    <property type="match status" value="1"/>
</dbReference>
<dbReference type="CDD" id="cd04678">
    <property type="entry name" value="NUDIX_MTH2_Nudt15"/>
    <property type="match status" value="1"/>
</dbReference>